<evidence type="ECO:0008006" key="4">
    <source>
        <dbReference type="Google" id="ProtNLM"/>
    </source>
</evidence>
<name>A0ABD5QL64_9EURY</name>
<organism evidence="2 3">
    <name type="scientific">Saliphagus infecundisoli</name>
    <dbReference type="NCBI Taxonomy" id="1849069"/>
    <lineage>
        <taxon>Archaea</taxon>
        <taxon>Methanobacteriati</taxon>
        <taxon>Methanobacteriota</taxon>
        <taxon>Stenosarchaea group</taxon>
        <taxon>Halobacteria</taxon>
        <taxon>Halobacteriales</taxon>
        <taxon>Natrialbaceae</taxon>
        <taxon>Saliphagus</taxon>
    </lineage>
</organism>
<protein>
    <recommendedName>
        <fullName evidence="4">AlkP-core domain protein</fullName>
    </recommendedName>
</protein>
<dbReference type="AlphaFoldDB" id="A0ABD5QL64"/>
<dbReference type="RefSeq" id="WP_114576542.1">
    <property type="nucleotide sequence ID" value="NZ_JAIVEF010000004.1"/>
</dbReference>
<dbReference type="InterPro" id="IPR017850">
    <property type="entry name" value="Alkaline_phosphatase_core_sf"/>
</dbReference>
<dbReference type="Gene3D" id="3.40.720.10">
    <property type="entry name" value="Alkaline Phosphatase, subunit A"/>
    <property type="match status" value="1"/>
</dbReference>
<feature type="region of interest" description="Disordered" evidence="1">
    <location>
        <begin position="277"/>
        <end position="301"/>
    </location>
</feature>
<evidence type="ECO:0000313" key="2">
    <source>
        <dbReference type="EMBL" id="MFC4989767.1"/>
    </source>
</evidence>
<accession>A0ABD5QL64</accession>
<sequence length="311" mass="34031">MLRTNPTDAAATAARSLRHAGLGAVREFAWRTAFSLRRPPRPDPVLAADWDLLVVLDACRADVFSEVAADHPSERLHPGETRISPASSSVGWLEAVFGGADPEELEDLAYVSGNPYTDRVLESDPFGAIEEVWREGWDDDLGTVPPEPITDRAIDLGRTGEFDRMVVHYMQPHFPAIAPGLSGGDEGVSLSAFGDEPMSVWEALRFGRVSEQTVRERYRANLAYVLGEVEDLLSNVESERAVITADHGNAIGEYGIYGHPSGVSLPCLREVPWCVTTGTDRGTREPDGRTADQSEPTATVDDRLERLGYRT</sequence>
<comment type="caution">
    <text evidence="2">The sequence shown here is derived from an EMBL/GenBank/DDBJ whole genome shotgun (WGS) entry which is preliminary data.</text>
</comment>
<keyword evidence="3" id="KW-1185">Reference proteome</keyword>
<feature type="compositionally biased region" description="Basic and acidic residues" evidence="1">
    <location>
        <begin position="281"/>
        <end position="292"/>
    </location>
</feature>
<dbReference type="SUPFAM" id="SSF53649">
    <property type="entry name" value="Alkaline phosphatase-like"/>
    <property type="match status" value="1"/>
</dbReference>
<evidence type="ECO:0000256" key="1">
    <source>
        <dbReference type="SAM" id="MobiDB-lite"/>
    </source>
</evidence>
<evidence type="ECO:0000313" key="3">
    <source>
        <dbReference type="Proteomes" id="UP001595925"/>
    </source>
</evidence>
<dbReference type="Proteomes" id="UP001595925">
    <property type="component" value="Unassembled WGS sequence"/>
</dbReference>
<dbReference type="EMBL" id="JBHSJG010000054">
    <property type="protein sequence ID" value="MFC4989767.1"/>
    <property type="molecule type" value="Genomic_DNA"/>
</dbReference>
<proteinExistence type="predicted"/>
<reference evidence="2 3" key="1">
    <citation type="journal article" date="2019" name="Int. J. Syst. Evol. Microbiol.">
        <title>The Global Catalogue of Microorganisms (GCM) 10K type strain sequencing project: providing services to taxonomists for standard genome sequencing and annotation.</title>
        <authorList>
            <consortium name="The Broad Institute Genomics Platform"/>
            <consortium name="The Broad Institute Genome Sequencing Center for Infectious Disease"/>
            <person name="Wu L."/>
            <person name="Ma J."/>
        </authorList>
    </citation>
    <scope>NUCLEOTIDE SEQUENCE [LARGE SCALE GENOMIC DNA]</scope>
    <source>
        <strain evidence="2 3">CGMCC 1.15824</strain>
    </source>
</reference>
<gene>
    <name evidence="2" type="ORF">ACFPFO_18790</name>
</gene>